<dbReference type="Gene3D" id="3.80.10.10">
    <property type="entry name" value="Ribonuclease Inhibitor"/>
    <property type="match status" value="1"/>
</dbReference>
<dbReference type="InterPro" id="IPR032675">
    <property type="entry name" value="LRR_dom_sf"/>
</dbReference>
<feature type="domain" description="NACHT" evidence="3">
    <location>
        <begin position="277"/>
        <end position="507"/>
    </location>
</feature>
<gene>
    <name evidence="4" type="ORF">UK23_12125</name>
</gene>
<evidence type="ECO:0000256" key="2">
    <source>
        <dbReference type="ARBA" id="ARBA00022840"/>
    </source>
</evidence>
<reference evidence="4 5" key="1">
    <citation type="submission" date="2015-02" db="EMBL/GenBank/DDBJ databases">
        <authorList>
            <person name="Ju K.-S."/>
            <person name="Doroghazi J.R."/>
            <person name="Metcalf W."/>
        </authorList>
    </citation>
    <scope>NUCLEOTIDE SEQUENCE [LARGE SCALE GENOMIC DNA]</scope>
    <source>
        <strain evidence="4 5">NRRL B-16140</strain>
    </source>
</reference>
<dbReference type="EMBL" id="JYJG01000069">
    <property type="protein sequence ID" value="KJK49965.1"/>
    <property type="molecule type" value="Genomic_DNA"/>
</dbReference>
<dbReference type="SUPFAM" id="SSF52540">
    <property type="entry name" value="P-loop containing nucleoside triphosphate hydrolases"/>
    <property type="match status" value="1"/>
</dbReference>
<evidence type="ECO:0000256" key="1">
    <source>
        <dbReference type="ARBA" id="ARBA00022741"/>
    </source>
</evidence>
<evidence type="ECO:0000259" key="3">
    <source>
        <dbReference type="PROSITE" id="PS50837"/>
    </source>
</evidence>
<dbReference type="Gene3D" id="3.40.50.300">
    <property type="entry name" value="P-loop containing nucleotide triphosphate hydrolases"/>
    <property type="match status" value="1"/>
</dbReference>
<name>A0A0F0H3A2_LENAE</name>
<dbReference type="InterPro" id="IPR054547">
    <property type="entry name" value="NNH1"/>
</dbReference>
<evidence type="ECO:0000313" key="5">
    <source>
        <dbReference type="Proteomes" id="UP000033393"/>
    </source>
</evidence>
<accession>A0A0F0H3A2</accession>
<dbReference type="PROSITE" id="PS50837">
    <property type="entry name" value="NACHT"/>
    <property type="match status" value="1"/>
</dbReference>
<organism evidence="4 5">
    <name type="scientific">Lentzea aerocolonigenes</name>
    <name type="common">Lechevalieria aerocolonigenes</name>
    <name type="synonym">Saccharothrix aerocolonigenes</name>
    <dbReference type="NCBI Taxonomy" id="68170"/>
    <lineage>
        <taxon>Bacteria</taxon>
        <taxon>Bacillati</taxon>
        <taxon>Actinomycetota</taxon>
        <taxon>Actinomycetes</taxon>
        <taxon>Pseudonocardiales</taxon>
        <taxon>Pseudonocardiaceae</taxon>
        <taxon>Lentzea</taxon>
    </lineage>
</organism>
<dbReference type="InterPro" id="IPR004155">
    <property type="entry name" value="PBS_lyase_HEAT"/>
</dbReference>
<dbReference type="InterPro" id="IPR027417">
    <property type="entry name" value="P-loop_NTPase"/>
</dbReference>
<keyword evidence="5" id="KW-1185">Reference proteome</keyword>
<keyword evidence="2" id="KW-0067">ATP-binding</keyword>
<protein>
    <recommendedName>
        <fullName evidence="3">NACHT domain-containing protein</fullName>
    </recommendedName>
</protein>
<dbReference type="Proteomes" id="UP000033393">
    <property type="component" value="Unassembled WGS sequence"/>
</dbReference>
<dbReference type="SUPFAM" id="SSF52058">
    <property type="entry name" value="L domain-like"/>
    <property type="match status" value="1"/>
</dbReference>
<comment type="caution">
    <text evidence="4">The sequence shown here is derived from an EMBL/GenBank/DDBJ whole genome shotgun (WGS) entry which is preliminary data.</text>
</comment>
<dbReference type="Pfam" id="PF05729">
    <property type="entry name" value="NACHT"/>
    <property type="match status" value="1"/>
</dbReference>
<dbReference type="GO" id="GO:0005524">
    <property type="term" value="F:ATP binding"/>
    <property type="evidence" value="ECO:0007669"/>
    <property type="project" value="UniProtKB-KW"/>
</dbReference>
<dbReference type="SMART" id="SM00567">
    <property type="entry name" value="EZ_HEAT"/>
    <property type="match status" value="1"/>
</dbReference>
<dbReference type="PANTHER" id="PTHR46844">
    <property type="entry name" value="SLR5058 PROTEIN"/>
    <property type="match status" value="1"/>
</dbReference>
<proteinExistence type="predicted"/>
<dbReference type="AlphaFoldDB" id="A0A0F0H3A2"/>
<dbReference type="PANTHER" id="PTHR46844:SF1">
    <property type="entry name" value="SLR5058 PROTEIN"/>
    <property type="match status" value="1"/>
</dbReference>
<keyword evidence="1" id="KW-0547">Nucleotide-binding</keyword>
<evidence type="ECO:0000313" key="4">
    <source>
        <dbReference type="EMBL" id="KJK49965.1"/>
    </source>
</evidence>
<dbReference type="Pfam" id="PF22733">
    <property type="entry name" value="NNH1"/>
    <property type="match status" value="1"/>
</dbReference>
<dbReference type="InterPro" id="IPR007111">
    <property type="entry name" value="NACHT_NTPase"/>
</dbReference>
<sequence length="1176" mass="130611">MIVVNPTDVLATTALRLAISYAYRRNTINLVPDAVDKWPEAILSRHGVDWTTREMARQFESAIDKVSEELYKIPSISLENVVLESYLSALESPTATLANLIPQVDSLPNIHDKLPSQLYRLLLPSVEPGWDTARVNRATRACARSALMLCCHLLLTWTKIFPLSRTKAAWQTLVNTSQMAEDTRTALDEVRRADPGTGTTSDVVNMQRMDISAALKDIELFGLPVEKWHKRVPISISYLTGRLRHKEETTSSKEMPMDRLLGSLTHEAREAKSGHGMRLVMTGRAGSGKTTAVQWLAFTAAQGRLYGLSSDNRPVLPLFVRLREVVTSRYLTDQSLLYLPQLGEEVPAQWLQECSNLVTPLILLDGWDEIASDQRRTAEEWVESLAERYPSAHLIITSRPEGLSEDLFQRLAFQQVTMLPLQPGESSELARRWFRGLTKYLLASNIDTSDVDRAQQELLQDLTTPTISDMADSPLLTAMLCCLYADGHTTAPEQRGKLYDLVVTALLDARERERGECPPEWKSLDVRKKEMLVGGVARAMAENSLMTVQVDSRQKTRKPTVRDILADTLPLLGKARMEASTWTEIVLARSIVLQRVSTNEAEFAHRSIQDYLASKSFRASGSVMKMCELAEAGQWSILPFACYEADLNTVNLIVEWLVGKVAEHHGPEKRLVLSVLVECLGAATTMSPELRARAESAVETIFPPQDEAEMKALASLGNAAVSYLSSHRIKGASTRRLAIETLGRIGTEEALDALSSYARDGAASDTAALTEAFARFSPESYAKRVLKVIKGDLTLTVRDASRIPPISRLTNVAQLTVHGVRKDVDGYLPAASRLPNLRRLELRNCGDLQDLSWTTRIRSLRAISLVNCTDVHSLHEVGPDELWALHLESTQLNNVDWIDVLKNKRQLRVISLTDIVANPNTTAIGANLDILPTGHISTLTSLNTVVVEGGLRCETLGFLRRNSKLSMLKLGYLLGEEDVWDIARCHSLRTLKIRIATSSANISTLSQLHNLRSLEVFDISRDQMGEIIGLPRLRELSVQDSDLGSGFLHIPHSVAAVSISGCRFSGTYHYAANRGEVEKLPNLRSFAWKGGQLNDLGFLRATPALRSIDIHDNGSIESLDHLDLVPDGCTVRLSGTRFGLDEAPIRRLQRRCPVIYEPGYELDGHDLNYWVDLGGS</sequence>
<dbReference type="PATRIC" id="fig|68170.10.peg.1746"/>